<sequence>MRAEPPPIPPQVRQRAAEWLVELQADTADDATRQRWRQWRDAHPDHERAWQRMAAFSERLQGMPAALARNTLAATAKSSSDVVRTPRRQAIKTLAVLLFAGGTAWTLREHTPWPELVADARTGPGERRSLTLSDGTRVELNADTALDIRYSGEERLLRLLRGEILITTAHDDAPGNERNTVGRPFLVETAHGRIRALGTRFAVRRLEVDANTGAADASLVNVYEGAVAIRPRDVNGQGLPAEGADPVLRAGEAARFTRQAVTPAQAADPATVAWAQGMIVAQDMPLADFVAELNRQTRRDTETGAGRWAVDPAVARLKVSGTYPLAEPAKVLDMLQTALPIRAERQRRWWGGAEVVLAAR</sequence>
<keyword evidence="3" id="KW-0472">Membrane</keyword>
<dbReference type="RefSeq" id="WP_184302586.1">
    <property type="nucleotide sequence ID" value="NZ_JACHLP010000007.1"/>
</dbReference>
<dbReference type="PANTHER" id="PTHR30273:SF2">
    <property type="entry name" value="PROTEIN FECR"/>
    <property type="match status" value="1"/>
</dbReference>
<evidence type="ECO:0000313" key="3">
    <source>
        <dbReference type="EMBL" id="MBB4845117.1"/>
    </source>
</evidence>
<dbReference type="PANTHER" id="PTHR30273">
    <property type="entry name" value="PERIPLASMIC SIGNAL SENSOR AND SIGMA FACTOR ACTIVATOR FECR-RELATED"/>
    <property type="match status" value="1"/>
</dbReference>
<reference evidence="3 4" key="1">
    <citation type="submission" date="2020-08" db="EMBL/GenBank/DDBJ databases">
        <title>Functional genomics of gut bacteria from endangered species of beetles.</title>
        <authorList>
            <person name="Carlos-Shanley C."/>
        </authorList>
    </citation>
    <scope>NUCLEOTIDE SEQUENCE [LARGE SCALE GENOMIC DNA]</scope>
    <source>
        <strain evidence="3 4">S00239</strain>
    </source>
</reference>
<protein>
    <submittedName>
        <fullName evidence="3">Transmembrane sensor</fullName>
    </submittedName>
</protein>
<feature type="domain" description="FecR protein" evidence="1">
    <location>
        <begin position="119"/>
        <end position="227"/>
    </location>
</feature>
<evidence type="ECO:0000259" key="1">
    <source>
        <dbReference type="Pfam" id="PF04773"/>
    </source>
</evidence>
<dbReference type="Gene3D" id="2.60.120.1440">
    <property type="match status" value="1"/>
</dbReference>
<comment type="caution">
    <text evidence="3">The sequence shown here is derived from an EMBL/GenBank/DDBJ whole genome shotgun (WGS) entry which is preliminary data.</text>
</comment>
<evidence type="ECO:0000313" key="4">
    <source>
        <dbReference type="Proteomes" id="UP000562027"/>
    </source>
</evidence>
<dbReference type="EMBL" id="JACHLP010000007">
    <property type="protein sequence ID" value="MBB4845117.1"/>
    <property type="molecule type" value="Genomic_DNA"/>
</dbReference>
<dbReference type="Pfam" id="PF04773">
    <property type="entry name" value="FecR"/>
    <property type="match status" value="1"/>
</dbReference>
<dbReference type="Pfam" id="PF16220">
    <property type="entry name" value="DUF4880"/>
    <property type="match status" value="1"/>
</dbReference>
<keyword evidence="3" id="KW-0812">Transmembrane</keyword>
<keyword evidence="4" id="KW-1185">Reference proteome</keyword>
<dbReference type="AlphaFoldDB" id="A0A840LIL9"/>
<feature type="domain" description="FecR N-terminal" evidence="2">
    <location>
        <begin position="14"/>
        <end position="55"/>
    </location>
</feature>
<proteinExistence type="predicted"/>
<dbReference type="InterPro" id="IPR012373">
    <property type="entry name" value="Ferrdict_sens_TM"/>
</dbReference>
<dbReference type="InterPro" id="IPR032623">
    <property type="entry name" value="FecR_N"/>
</dbReference>
<gene>
    <name evidence="3" type="ORF">HNP55_003663</name>
</gene>
<name>A0A840LIL9_9BURK</name>
<dbReference type="PIRSF" id="PIRSF018266">
    <property type="entry name" value="FecR"/>
    <property type="match status" value="1"/>
</dbReference>
<accession>A0A840LIL9</accession>
<dbReference type="GO" id="GO:0016989">
    <property type="term" value="F:sigma factor antagonist activity"/>
    <property type="evidence" value="ECO:0007669"/>
    <property type="project" value="TreeGrafter"/>
</dbReference>
<evidence type="ECO:0000259" key="2">
    <source>
        <dbReference type="Pfam" id="PF16220"/>
    </source>
</evidence>
<dbReference type="InterPro" id="IPR006860">
    <property type="entry name" value="FecR"/>
</dbReference>
<organism evidence="3 4">
    <name type="scientific">Roseateles oligotrophus</name>
    <dbReference type="NCBI Taxonomy" id="1769250"/>
    <lineage>
        <taxon>Bacteria</taxon>
        <taxon>Pseudomonadati</taxon>
        <taxon>Pseudomonadota</taxon>
        <taxon>Betaproteobacteria</taxon>
        <taxon>Burkholderiales</taxon>
        <taxon>Sphaerotilaceae</taxon>
        <taxon>Roseateles</taxon>
    </lineage>
</organism>
<dbReference type="Proteomes" id="UP000562027">
    <property type="component" value="Unassembled WGS sequence"/>
</dbReference>